<accession>A0AAW0JDA6</accession>
<keyword evidence="2" id="KW-1185">Reference proteome</keyword>
<name>A0AAW0JDA6_QUESU</name>
<gene>
    <name evidence="1" type="ORF">CFP56_034004</name>
</gene>
<sequence>MVIFTPISHLLGLFQQKKGQDKLFQIDDLHVAFVVLKKESSFAFLPKVVIAIDYIWRVRNQLQHGKAKPDLNF</sequence>
<dbReference type="AlphaFoldDB" id="A0AAW0JDA6"/>
<organism evidence="1 2">
    <name type="scientific">Quercus suber</name>
    <name type="common">Cork oak</name>
    <dbReference type="NCBI Taxonomy" id="58331"/>
    <lineage>
        <taxon>Eukaryota</taxon>
        <taxon>Viridiplantae</taxon>
        <taxon>Streptophyta</taxon>
        <taxon>Embryophyta</taxon>
        <taxon>Tracheophyta</taxon>
        <taxon>Spermatophyta</taxon>
        <taxon>Magnoliopsida</taxon>
        <taxon>eudicotyledons</taxon>
        <taxon>Gunneridae</taxon>
        <taxon>Pentapetalae</taxon>
        <taxon>rosids</taxon>
        <taxon>fabids</taxon>
        <taxon>Fagales</taxon>
        <taxon>Fagaceae</taxon>
        <taxon>Quercus</taxon>
    </lineage>
</organism>
<evidence type="ECO:0000313" key="1">
    <source>
        <dbReference type="EMBL" id="KAK7824824.1"/>
    </source>
</evidence>
<comment type="caution">
    <text evidence="1">The sequence shown here is derived from an EMBL/GenBank/DDBJ whole genome shotgun (WGS) entry which is preliminary data.</text>
</comment>
<reference evidence="1 2" key="1">
    <citation type="journal article" date="2018" name="Sci. Data">
        <title>The draft genome sequence of cork oak.</title>
        <authorList>
            <person name="Ramos A.M."/>
            <person name="Usie A."/>
            <person name="Barbosa P."/>
            <person name="Barros P.M."/>
            <person name="Capote T."/>
            <person name="Chaves I."/>
            <person name="Simoes F."/>
            <person name="Abreu I."/>
            <person name="Carrasquinho I."/>
            <person name="Faro C."/>
            <person name="Guimaraes J.B."/>
            <person name="Mendonca D."/>
            <person name="Nobrega F."/>
            <person name="Rodrigues L."/>
            <person name="Saibo N.J.M."/>
            <person name="Varela M.C."/>
            <person name="Egas C."/>
            <person name="Matos J."/>
            <person name="Miguel C.M."/>
            <person name="Oliveira M.M."/>
            <person name="Ricardo C.P."/>
            <person name="Goncalves S."/>
        </authorList>
    </citation>
    <scope>NUCLEOTIDE SEQUENCE [LARGE SCALE GENOMIC DNA]</scope>
    <source>
        <strain evidence="2">cv. HL8</strain>
    </source>
</reference>
<protein>
    <submittedName>
        <fullName evidence="1">Uncharacterized protein</fullName>
    </submittedName>
</protein>
<proteinExistence type="predicted"/>
<evidence type="ECO:0000313" key="2">
    <source>
        <dbReference type="Proteomes" id="UP000237347"/>
    </source>
</evidence>
<dbReference type="EMBL" id="PKMF04000592">
    <property type="protein sequence ID" value="KAK7824824.1"/>
    <property type="molecule type" value="Genomic_DNA"/>
</dbReference>
<dbReference type="Proteomes" id="UP000237347">
    <property type="component" value="Unassembled WGS sequence"/>
</dbReference>